<keyword evidence="2" id="KW-1185">Reference proteome</keyword>
<reference evidence="1 2" key="1">
    <citation type="submission" date="2020-02" db="EMBL/GenBank/DDBJ databases">
        <title>Whole genome PO2S7.</title>
        <authorList>
            <person name="Singha K.M."/>
        </authorList>
    </citation>
    <scope>NUCLEOTIDE SEQUENCE [LARGE SCALE GENOMIC DNA]</scope>
    <source>
        <strain evidence="1 2">PO2S7</strain>
    </source>
</reference>
<dbReference type="AlphaFoldDB" id="A0A6G9RM11"/>
<dbReference type="EMBL" id="CP050321">
    <property type="protein sequence ID" value="QIR27778.1"/>
    <property type="molecule type" value="Genomic_DNA"/>
</dbReference>
<dbReference type="InterPro" id="IPR003458">
    <property type="entry name" value="Phage_T4_Gp38_tail_assem"/>
</dbReference>
<dbReference type="KEGG" id="kgn:GY169_13635"/>
<protein>
    <submittedName>
        <fullName evidence="1">Tail fiber assembly protein</fullName>
    </submittedName>
</protein>
<evidence type="ECO:0000313" key="1">
    <source>
        <dbReference type="EMBL" id="QIR27778.1"/>
    </source>
</evidence>
<dbReference type="Proteomes" id="UP000503580">
    <property type="component" value="Chromosome"/>
</dbReference>
<accession>A0A6G9RM11</accession>
<gene>
    <name evidence="1" type="ORF">GY169_13635</name>
</gene>
<name>A0A6G9RM11_9ENTR</name>
<organism evidence="1 2">
    <name type="scientific">Kluyvera genomosp. 3</name>
    <dbReference type="NCBI Taxonomy" id="2774055"/>
    <lineage>
        <taxon>Bacteria</taxon>
        <taxon>Pseudomonadati</taxon>
        <taxon>Pseudomonadota</taxon>
        <taxon>Gammaproteobacteria</taxon>
        <taxon>Enterobacterales</taxon>
        <taxon>Enterobacteriaceae</taxon>
        <taxon>Kluyvera</taxon>
    </lineage>
</organism>
<sequence length="174" mass="19401">MQNINNFTQGAPRTPEDVKKAGNGVLFLFSESGQSWYDCQQLFSADTIKFTYDANGVIRSIDKDVSMLWPANLSVAEINCDAAPENFNIDGKWVYADGAIQPRTYTDEELKKQADEKKAILMTQVSAEIAPLERAVKLGIATPEETARLEELERYSVLLNRVDTSDPVWPVIPA</sequence>
<dbReference type="Pfam" id="PF02413">
    <property type="entry name" value="Caudo_TAP"/>
    <property type="match status" value="1"/>
</dbReference>
<dbReference type="RefSeq" id="WP_167576071.1">
    <property type="nucleotide sequence ID" value="NZ_CP050321.1"/>
</dbReference>
<proteinExistence type="predicted"/>
<evidence type="ECO:0000313" key="2">
    <source>
        <dbReference type="Proteomes" id="UP000503580"/>
    </source>
</evidence>